<gene>
    <name evidence="2" type="ORF">NE237_030133</name>
</gene>
<evidence type="ECO:0000313" key="3">
    <source>
        <dbReference type="Proteomes" id="UP001141806"/>
    </source>
</evidence>
<dbReference type="SUPFAM" id="SSF50729">
    <property type="entry name" value="PH domain-like"/>
    <property type="match status" value="1"/>
</dbReference>
<dbReference type="Proteomes" id="UP001141806">
    <property type="component" value="Unassembled WGS sequence"/>
</dbReference>
<feature type="coiled-coil region" evidence="1">
    <location>
        <begin position="122"/>
        <end position="156"/>
    </location>
</feature>
<evidence type="ECO:0008006" key="4">
    <source>
        <dbReference type="Google" id="ProtNLM"/>
    </source>
</evidence>
<evidence type="ECO:0000256" key="1">
    <source>
        <dbReference type="SAM" id="Coils"/>
    </source>
</evidence>
<accession>A0A9Q0GSG3</accession>
<proteinExistence type="predicted"/>
<dbReference type="OrthoDB" id="1676529at2759"/>
<name>A0A9Q0GSG3_9MAGN</name>
<dbReference type="InterPro" id="IPR011993">
    <property type="entry name" value="PH-like_dom_sf"/>
</dbReference>
<organism evidence="2 3">
    <name type="scientific">Protea cynaroides</name>
    <dbReference type="NCBI Taxonomy" id="273540"/>
    <lineage>
        <taxon>Eukaryota</taxon>
        <taxon>Viridiplantae</taxon>
        <taxon>Streptophyta</taxon>
        <taxon>Embryophyta</taxon>
        <taxon>Tracheophyta</taxon>
        <taxon>Spermatophyta</taxon>
        <taxon>Magnoliopsida</taxon>
        <taxon>Proteales</taxon>
        <taxon>Proteaceae</taxon>
        <taxon>Protea</taxon>
    </lineage>
</organism>
<keyword evidence="1" id="KW-0175">Coiled coil</keyword>
<evidence type="ECO:0000313" key="2">
    <source>
        <dbReference type="EMBL" id="KAJ4953301.1"/>
    </source>
</evidence>
<sequence>MSVRASYGTAIGSCKRHRRYALLRFVNRVPRLYQTFSLEVKRTFMDDGFPKIGAFPDYFGASRPTGDCIGKSHFSKSQPRIQYSLRSCGRFWSRRKLICATSMLNLFGRSGLPWRFGSSDKVELTTAEVETLRSEVADLEEREAHLKAQLEHLDELLRSARLTGYLFIRTRWTALPGEPPIIDSDVDDWLPRFVVLQGACVFFYLLSTDLSPQDSSLLSDIVEVGPLPSFVQEDEQTRYSFYILTCHGLRYECSNLSEIQVNSWLEAFRTDCKLGTNDTNAVKDSSEL</sequence>
<dbReference type="Gene3D" id="2.30.29.30">
    <property type="entry name" value="Pleckstrin-homology domain (PH domain)/Phosphotyrosine-binding domain (PTB)"/>
    <property type="match status" value="1"/>
</dbReference>
<reference evidence="2" key="1">
    <citation type="journal article" date="2023" name="Plant J.">
        <title>The genome of the king protea, Protea cynaroides.</title>
        <authorList>
            <person name="Chang J."/>
            <person name="Duong T.A."/>
            <person name="Schoeman C."/>
            <person name="Ma X."/>
            <person name="Roodt D."/>
            <person name="Barker N."/>
            <person name="Li Z."/>
            <person name="Van de Peer Y."/>
            <person name="Mizrachi E."/>
        </authorList>
    </citation>
    <scope>NUCLEOTIDE SEQUENCE</scope>
    <source>
        <tissue evidence="2">Young leaves</tissue>
    </source>
</reference>
<dbReference type="EMBL" id="JAMYWD010000012">
    <property type="protein sequence ID" value="KAJ4953301.1"/>
    <property type="molecule type" value="Genomic_DNA"/>
</dbReference>
<dbReference type="PANTHER" id="PTHR34837:SF2">
    <property type="entry name" value="OS05G0595500 PROTEIN"/>
    <property type="match status" value="1"/>
</dbReference>
<dbReference type="AlphaFoldDB" id="A0A9Q0GSG3"/>
<keyword evidence="3" id="KW-1185">Reference proteome</keyword>
<comment type="caution">
    <text evidence="2">The sequence shown here is derived from an EMBL/GenBank/DDBJ whole genome shotgun (WGS) entry which is preliminary data.</text>
</comment>
<protein>
    <recommendedName>
        <fullName evidence="4">PH domain-containing protein</fullName>
    </recommendedName>
</protein>
<dbReference type="PANTHER" id="PTHR34837">
    <property type="entry name" value="OS05G0595500 PROTEIN"/>
    <property type="match status" value="1"/>
</dbReference>